<gene>
    <name evidence="5" type="ORF">DKG74_19315</name>
</gene>
<comment type="similarity">
    <text evidence="1">Belongs to the type-I restriction system S methylase family.</text>
</comment>
<dbReference type="Proteomes" id="UP000245461">
    <property type="component" value="Unassembled WGS sequence"/>
</dbReference>
<evidence type="ECO:0000313" key="6">
    <source>
        <dbReference type="Proteomes" id="UP000245461"/>
    </source>
</evidence>
<dbReference type="InterPro" id="IPR052021">
    <property type="entry name" value="Type-I_RS_S_subunit"/>
</dbReference>
<dbReference type="SUPFAM" id="SSF116734">
    <property type="entry name" value="DNA methylase specificity domain"/>
    <property type="match status" value="1"/>
</dbReference>
<dbReference type="RefSeq" id="WP_109907822.1">
    <property type="nucleotide sequence ID" value="NZ_QGLE01000015.1"/>
</dbReference>
<organism evidence="5 6">
    <name type="scientific">Zavarzinia aquatilis</name>
    <dbReference type="NCBI Taxonomy" id="2211142"/>
    <lineage>
        <taxon>Bacteria</taxon>
        <taxon>Pseudomonadati</taxon>
        <taxon>Pseudomonadota</taxon>
        <taxon>Alphaproteobacteria</taxon>
        <taxon>Rhodospirillales</taxon>
        <taxon>Zavarziniaceae</taxon>
        <taxon>Zavarzinia</taxon>
    </lineage>
</organism>
<dbReference type="OrthoDB" id="512700at2"/>
<keyword evidence="3" id="KW-0238">DNA-binding</keyword>
<protein>
    <recommendedName>
        <fullName evidence="4">Type I restriction modification DNA specificity domain-containing protein</fullName>
    </recommendedName>
</protein>
<evidence type="ECO:0000256" key="2">
    <source>
        <dbReference type="ARBA" id="ARBA00022747"/>
    </source>
</evidence>
<sequence length="191" mass="20295">MGGGTPKTSEPTYWGGNIPWFSVVDTPPGSEIFIFHTEKKITEAGLQNSSARLLEAGDTIISARGTVGNLAIAGCLMAFNQSCYGLKGVNGYGSCFVFLAAKNMVTKLQSLAHGSVFSTITRQTFDSVHLPRPGIAIAEQFELATSPLFEQIRANVAESGTLAATRDLLLPKLMSGEIRVKDAEKLAGEAL</sequence>
<keyword evidence="6" id="KW-1185">Reference proteome</keyword>
<evidence type="ECO:0000313" key="5">
    <source>
        <dbReference type="EMBL" id="PWR18403.1"/>
    </source>
</evidence>
<reference evidence="5 6" key="1">
    <citation type="submission" date="2018-05" db="EMBL/GenBank/DDBJ databases">
        <title>Zavarzinia sp. HR-AS.</title>
        <authorList>
            <person name="Lee Y."/>
            <person name="Jeon C.O."/>
        </authorList>
    </citation>
    <scope>NUCLEOTIDE SEQUENCE [LARGE SCALE GENOMIC DNA]</scope>
    <source>
        <strain evidence="5 6">HR-AS</strain>
    </source>
</reference>
<dbReference type="CDD" id="cd17243">
    <property type="entry name" value="RMtype1_S_AchA6I-TRD2-CR2_like"/>
    <property type="match status" value="1"/>
</dbReference>
<comment type="caution">
    <text evidence="5">The sequence shown here is derived from an EMBL/GenBank/DDBJ whole genome shotgun (WGS) entry which is preliminary data.</text>
</comment>
<feature type="domain" description="Type I restriction modification DNA specificity" evidence="4">
    <location>
        <begin position="3"/>
        <end position="133"/>
    </location>
</feature>
<accession>A0A317DZC4</accession>
<dbReference type="GO" id="GO:0003677">
    <property type="term" value="F:DNA binding"/>
    <property type="evidence" value="ECO:0007669"/>
    <property type="project" value="UniProtKB-KW"/>
</dbReference>
<dbReference type="Pfam" id="PF01420">
    <property type="entry name" value="Methylase_S"/>
    <property type="match status" value="1"/>
</dbReference>
<evidence type="ECO:0000256" key="1">
    <source>
        <dbReference type="ARBA" id="ARBA00010923"/>
    </source>
</evidence>
<keyword evidence="2" id="KW-0680">Restriction system</keyword>
<dbReference type="PANTHER" id="PTHR30408:SF13">
    <property type="entry name" value="TYPE I RESTRICTION ENZYME HINDI SPECIFICITY SUBUNIT"/>
    <property type="match status" value="1"/>
</dbReference>
<evidence type="ECO:0000259" key="4">
    <source>
        <dbReference type="Pfam" id="PF01420"/>
    </source>
</evidence>
<dbReference type="EMBL" id="QGLE01000015">
    <property type="protein sequence ID" value="PWR18403.1"/>
    <property type="molecule type" value="Genomic_DNA"/>
</dbReference>
<evidence type="ECO:0000256" key="3">
    <source>
        <dbReference type="ARBA" id="ARBA00023125"/>
    </source>
</evidence>
<dbReference type="AlphaFoldDB" id="A0A317DZC4"/>
<dbReference type="GO" id="GO:0009307">
    <property type="term" value="P:DNA restriction-modification system"/>
    <property type="evidence" value="ECO:0007669"/>
    <property type="project" value="UniProtKB-KW"/>
</dbReference>
<dbReference type="PANTHER" id="PTHR30408">
    <property type="entry name" value="TYPE-1 RESTRICTION ENZYME ECOKI SPECIFICITY PROTEIN"/>
    <property type="match status" value="1"/>
</dbReference>
<proteinExistence type="inferred from homology"/>
<dbReference type="InterPro" id="IPR044946">
    <property type="entry name" value="Restrct_endonuc_typeI_TRD_sf"/>
</dbReference>
<dbReference type="InterPro" id="IPR000055">
    <property type="entry name" value="Restrct_endonuc_typeI_TRD"/>
</dbReference>
<name>A0A317DZC4_9PROT</name>
<dbReference type="Gene3D" id="3.90.220.20">
    <property type="entry name" value="DNA methylase specificity domains"/>
    <property type="match status" value="1"/>
</dbReference>